<dbReference type="RefSeq" id="WP_073059666.1">
    <property type="nucleotide sequence ID" value="NZ_FQUS01000003.1"/>
</dbReference>
<evidence type="ECO:0000256" key="1">
    <source>
        <dbReference type="ARBA" id="ARBA00022617"/>
    </source>
</evidence>
<reference evidence="7 8" key="1">
    <citation type="submission" date="2016-11" db="EMBL/GenBank/DDBJ databases">
        <authorList>
            <person name="Jaros S."/>
            <person name="Januszkiewicz K."/>
            <person name="Wedrychowicz H."/>
        </authorList>
    </citation>
    <scope>NUCLEOTIDE SEQUENCE [LARGE SCALE GENOMIC DNA]</scope>
    <source>
        <strain evidence="7 8">DSM 21986</strain>
    </source>
</reference>
<evidence type="ECO:0000256" key="2">
    <source>
        <dbReference type="ARBA" id="ARBA00022723"/>
    </source>
</evidence>
<feature type="signal peptide" evidence="5">
    <location>
        <begin position="1"/>
        <end position="27"/>
    </location>
</feature>
<dbReference type="Pfam" id="PF22807">
    <property type="entry name" value="TrAA12"/>
    <property type="match status" value="1"/>
</dbReference>
<gene>
    <name evidence="7" type="ORF">SAMN05443144_103145</name>
</gene>
<keyword evidence="1 4" id="KW-0349">Heme</keyword>
<dbReference type="GO" id="GO:0020037">
    <property type="term" value="F:heme binding"/>
    <property type="evidence" value="ECO:0007669"/>
    <property type="project" value="InterPro"/>
</dbReference>
<feature type="domain" description="Cytochrome c" evidence="6">
    <location>
        <begin position="471"/>
        <end position="559"/>
    </location>
</feature>
<dbReference type="AlphaFoldDB" id="A0A1M4W7N0"/>
<name>A0A1M4W7N0_9BACT</name>
<evidence type="ECO:0000256" key="4">
    <source>
        <dbReference type="PROSITE-ProRule" id="PRU00433"/>
    </source>
</evidence>
<dbReference type="GO" id="GO:0046872">
    <property type="term" value="F:metal ion binding"/>
    <property type="evidence" value="ECO:0007669"/>
    <property type="project" value="UniProtKB-KW"/>
</dbReference>
<keyword evidence="2 4" id="KW-0479">Metal-binding</keyword>
<dbReference type="InterPro" id="IPR011041">
    <property type="entry name" value="Quinoprot_gluc/sorb_DH_b-prop"/>
</dbReference>
<evidence type="ECO:0000313" key="8">
    <source>
        <dbReference type="Proteomes" id="UP000184041"/>
    </source>
</evidence>
<dbReference type="PROSITE" id="PS51007">
    <property type="entry name" value="CYTC"/>
    <property type="match status" value="1"/>
</dbReference>
<protein>
    <submittedName>
        <fullName evidence="7">Glucose/arabinose dehydrogenase, beta-propeller fold</fullName>
    </submittedName>
</protein>
<dbReference type="PANTHER" id="PTHR33546:SF1">
    <property type="entry name" value="LARGE, MULTIFUNCTIONAL SECRETED PROTEIN"/>
    <property type="match status" value="1"/>
</dbReference>
<dbReference type="OrthoDB" id="9811395at2"/>
<keyword evidence="8" id="KW-1185">Reference proteome</keyword>
<dbReference type="PANTHER" id="PTHR33546">
    <property type="entry name" value="LARGE, MULTIFUNCTIONAL SECRETED PROTEIN-RELATED"/>
    <property type="match status" value="1"/>
</dbReference>
<dbReference type="Pfam" id="PF00034">
    <property type="entry name" value="Cytochrom_C"/>
    <property type="match status" value="1"/>
</dbReference>
<dbReference type="SUPFAM" id="SSF50952">
    <property type="entry name" value="Soluble quinoprotein glucose dehydrogenase"/>
    <property type="match status" value="1"/>
</dbReference>
<feature type="chain" id="PRO_5012928650" evidence="5">
    <location>
        <begin position="28"/>
        <end position="580"/>
    </location>
</feature>
<dbReference type="InterPro" id="IPR009056">
    <property type="entry name" value="Cyt_c-like_dom"/>
</dbReference>
<proteinExistence type="predicted"/>
<evidence type="ECO:0000313" key="7">
    <source>
        <dbReference type="EMBL" id="SHE77209.1"/>
    </source>
</evidence>
<accession>A0A1M4W7N0</accession>
<dbReference type="InterPro" id="IPR054539">
    <property type="entry name" value="Beta-prop_PDH"/>
</dbReference>
<dbReference type="Gene3D" id="1.10.760.10">
    <property type="entry name" value="Cytochrome c-like domain"/>
    <property type="match status" value="1"/>
</dbReference>
<evidence type="ECO:0000256" key="5">
    <source>
        <dbReference type="SAM" id="SignalP"/>
    </source>
</evidence>
<dbReference type="STRING" id="1194090.SAMN05443144_103145"/>
<evidence type="ECO:0000256" key="3">
    <source>
        <dbReference type="ARBA" id="ARBA00023004"/>
    </source>
</evidence>
<dbReference type="Gene3D" id="2.120.10.30">
    <property type="entry name" value="TolB, C-terminal domain"/>
    <property type="match status" value="1"/>
</dbReference>
<keyword evidence="5" id="KW-0732">Signal</keyword>
<keyword evidence="3 4" id="KW-0408">Iron</keyword>
<evidence type="ECO:0000259" key="6">
    <source>
        <dbReference type="PROSITE" id="PS51007"/>
    </source>
</evidence>
<sequence length="580" mass="64919">MNRIANSPLKIVPFFLLVVLLTNCRVADDGTGTNTDSENAGLLVPEGFEVTIVADSIGKARHLVVNDNGDIYVKMKSSDDQKGALALRDTTGDGVMDVVKRFGNRDGNFAETEMTIHDGYLYYTSSLRVYRQKLIPGQLLPDAEVDTILIDDHEHGDHEHNTKPLAFDGKGHMYVPFGAPNNACQEPKRTPGIPGLDPCPILENHGGIWRFEDDKKNQKQGDGERFATGVRSIVAMSWNPADDHLYLVMHGRDDLHRLFPNEFSPWENAVLPSEEFMRVTEGSDFGWPYCYYDHIQQKKVLAPEYGGDGETVGRCREYDDPILGFPGHFAPNDLLFYQGDQFPEHYRNGAFIAWHGSTIRSPYPQAGYFIAFVPFENGKISGEWEVFANGFAETDPIINTSDAEHRPSGLAVGPDGSLYITEDRNGRIWKVSFTGDKAAFGEEQLARMREEKQTASNIRRPDPEEDNLQKGEIAGGEQIYRTYCASCHQRDGQGTDRFPPLAGTDWVTGDKNRLVGVILNGLEGSIEVKGQQYNNVMPQHSFLSDEEVAEVLTYIRQNFDNDASAVTPEEVNDIRQRMQN</sequence>
<dbReference type="Proteomes" id="UP000184041">
    <property type="component" value="Unassembled WGS sequence"/>
</dbReference>
<dbReference type="InterPro" id="IPR036909">
    <property type="entry name" value="Cyt_c-like_dom_sf"/>
</dbReference>
<organism evidence="7 8">
    <name type="scientific">Fodinibius roseus</name>
    <dbReference type="NCBI Taxonomy" id="1194090"/>
    <lineage>
        <taxon>Bacteria</taxon>
        <taxon>Pseudomonadati</taxon>
        <taxon>Balneolota</taxon>
        <taxon>Balneolia</taxon>
        <taxon>Balneolales</taxon>
        <taxon>Balneolaceae</taxon>
        <taxon>Fodinibius</taxon>
    </lineage>
</organism>
<dbReference type="GO" id="GO:0009055">
    <property type="term" value="F:electron transfer activity"/>
    <property type="evidence" value="ECO:0007669"/>
    <property type="project" value="InterPro"/>
</dbReference>
<dbReference type="SUPFAM" id="SSF46626">
    <property type="entry name" value="Cytochrome c"/>
    <property type="match status" value="1"/>
</dbReference>
<dbReference type="EMBL" id="FQUS01000003">
    <property type="protein sequence ID" value="SHE77209.1"/>
    <property type="molecule type" value="Genomic_DNA"/>
</dbReference>
<dbReference type="InterPro" id="IPR011042">
    <property type="entry name" value="6-blade_b-propeller_TolB-like"/>
</dbReference>